<keyword evidence="4" id="KW-0256">Endoplasmic reticulum</keyword>
<keyword evidence="10" id="KW-1185">Reference proteome</keyword>
<evidence type="ECO:0000256" key="3">
    <source>
        <dbReference type="ARBA" id="ARBA00022801"/>
    </source>
</evidence>
<organism evidence="9 10">
    <name type="scientific">Coemansia biformis</name>
    <dbReference type="NCBI Taxonomy" id="1286918"/>
    <lineage>
        <taxon>Eukaryota</taxon>
        <taxon>Fungi</taxon>
        <taxon>Fungi incertae sedis</taxon>
        <taxon>Zoopagomycota</taxon>
        <taxon>Kickxellomycotina</taxon>
        <taxon>Kickxellomycetes</taxon>
        <taxon>Kickxellales</taxon>
        <taxon>Kickxellaceae</taxon>
        <taxon>Coemansia</taxon>
    </lineage>
</organism>
<reference evidence="9" key="1">
    <citation type="submission" date="2022-07" db="EMBL/GenBank/DDBJ databases">
        <title>Phylogenomic reconstructions and comparative analyses of Kickxellomycotina fungi.</title>
        <authorList>
            <person name="Reynolds N.K."/>
            <person name="Stajich J.E."/>
            <person name="Barry K."/>
            <person name="Grigoriev I.V."/>
            <person name="Crous P."/>
            <person name="Smith M.E."/>
        </authorList>
    </citation>
    <scope>NUCLEOTIDE SEQUENCE</scope>
    <source>
        <strain evidence="9">BCRC 34381</strain>
    </source>
</reference>
<sequence>MARWFFGPPLFDRVFVHTGGSCLADPPRSPAALGLPVATLQACKQAGGSWSGGHDVSGHCFLLIHSTLFLVDEVLAPLRAAGRRSASPAAAQRAVLAAALGLVAVWVFMLFVTARYFHGAPELLSGIAAGAGGWVAQRAATASLLS</sequence>
<gene>
    <name evidence="9" type="ORF">LPJ61_002155</name>
</gene>
<keyword evidence="2 8" id="KW-0812">Transmembrane</keyword>
<dbReference type="GO" id="GO:0008654">
    <property type="term" value="P:phospholipid biosynthetic process"/>
    <property type="evidence" value="ECO:0007669"/>
    <property type="project" value="TreeGrafter"/>
</dbReference>
<proteinExistence type="predicted"/>
<keyword evidence="6" id="KW-0443">Lipid metabolism</keyword>
<dbReference type="PANTHER" id="PTHR23129">
    <property type="entry name" value="ACYL-COENZYME A DIPHOSPHATASE FITM2"/>
    <property type="match status" value="1"/>
</dbReference>
<dbReference type="OrthoDB" id="5579088at2759"/>
<evidence type="ECO:0000256" key="8">
    <source>
        <dbReference type="SAM" id="Phobius"/>
    </source>
</evidence>
<evidence type="ECO:0000256" key="2">
    <source>
        <dbReference type="ARBA" id="ARBA00022692"/>
    </source>
</evidence>
<dbReference type="GO" id="GO:0034389">
    <property type="term" value="P:lipid droplet organization"/>
    <property type="evidence" value="ECO:0007669"/>
    <property type="project" value="TreeGrafter"/>
</dbReference>
<accession>A0A9W7YEL9</accession>
<evidence type="ECO:0000256" key="1">
    <source>
        <dbReference type="ARBA" id="ARBA00004477"/>
    </source>
</evidence>
<protein>
    <submittedName>
        <fullName evidence="9">Uncharacterized protein</fullName>
    </submittedName>
</protein>
<evidence type="ECO:0000256" key="6">
    <source>
        <dbReference type="ARBA" id="ARBA00023098"/>
    </source>
</evidence>
<keyword evidence="5 8" id="KW-1133">Transmembrane helix</keyword>
<evidence type="ECO:0000313" key="9">
    <source>
        <dbReference type="EMBL" id="KAJ1732202.1"/>
    </source>
</evidence>
<keyword evidence="7 8" id="KW-0472">Membrane</keyword>
<dbReference type="Pfam" id="PF10261">
    <property type="entry name" value="FIT"/>
    <property type="match status" value="2"/>
</dbReference>
<evidence type="ECO:0000313" key="10">
    <source>
        <dbReference type="Proteomes" id="UP001143981"/>
    </source>
</evidence>
<name>A0A9W7YEL9_9FUNG</name>
<keyword evidence="3" id="KW-0378">Hydrolase</keyword>
<evidence type="ECO:0000256" key="7">
    <source>
        <dbReference type="ARBA" id="ARBA00023136"/>
    </source>
</evidence>
<comment type="subcellular location">
    <subcellularLocation>
        <location evidence="1">Endoplasmic reticulum membrane</location>
        <topology evidence="1">Multi-pass membrane protein</topology>
    </subcellularLocation>
</comment>
<comment type="caution">
    <text evidence="9">The sequence shown here is derived from an EMBL/GenBank/DDBJ whole genome shotgun (WGS) entry which is preliminary data.</text>
</comment>
<feature type="transmembrane region" description="Helical" evidence="8">
    <location>
        <begin position="94"/>
        <end position="117"/>
    </location>
</feature>
<dbReference type="InterPro" id="IPR019388">
    <property type="entry name" value="FIT"/>
</dbReference>
<dbReference type="PANTHER" id="PTHR23129:SF0">
    <property type="entry name" value="ACYL-COENZYME A DIPHOSPHATASE FITM2"/>
    <property type="match status" value="1"/>
</dbReference>
<evidence type="ECO:0000256" key="5">
    <source>
        <dbReference type="ARBA" id="ARBA00022989"/>
    </source>
</evidence>
<dbReference type="Proteomes" id="UP001143981">
    <property type="component" value="Unassembled WGS sequence"/>
</dbReference>
<dbReference type="GO" id="GO:0010945">
    <property type="term" value="F:coenzyme A diphosphatase activity"/>
    <property type="evidence" value="ECO:0007669"/>
    <property type="project" value="InterPro"/>
</dbReference>
<dbReference type="EMBL" id="JANBOI010000248">
    <property type="protein sequence ID" value="KAJ1732202.1"/>
    <property type="molecule type" value="Genomic_DNA"/>
</dbReference>
<dbReference type="AlphaFoldDB" id="A0A9W7YEL9"/>
<dbReference type="GO" id="GO:0019915">
    <property type="term" value="P:lipid storage"/>
    <property type="evidence" value="ECO:0007669"/>
    <property type="project" value="InterPro"/>
</dbReference>
<dbReference type="GO" id="GO:0005789">
    <property type="term" value="C:endoplasmic reticulum membrane"/>
    <property type="evidence" value="ECO:0007669"/>
    <property type="project" value="UniProtKB-SubCell"/>
</dbReference>
<evidence type="ECO:0000256" key="4">
    <source>
        <dbReference type="ARBA" id="ARBA00022824"/>
    </source>
</evidence>